<dbReference type="GO" id="GO:0043248">
    <property type="term" value="P:proteasome assembly"/>
    <property type="evidence" value="ECO:0007669"/>
    <property type="project" value="InterPro"/>
</dbReference>
<sequence length="517" mass="58606">MRDSCAKSDEKSSMNNPLRMAEKFRAMKESIVAERTEIKAMEILQELFSYHTTSVDWNVFPEFKGLLICILDTVGIVSLTEKHQILILNAVNKSDAKVIGVLADYYIQHIDEVHDMLAKSHVAITIAFSRRIIDFDCAGTVAILLRRFAGSKLVQAELLNNLDSNPAEIRFRIHQVTTLLMKEGDNLHNVEGLVAKLADELGSSDVLTQINAVEMFADGASNKKSTAHYLLSTGIVDHLHSLFVACMDHPDSGFLYPALVKFFGHLLVTNAECMPQFPKFLDSLFDLVYHFDRLDASLRLLSFDTLAAIGSTDSAKKFLNSHHSSQHDMQRAMTAFGVAIASGPLDLRVRHMDALSMMFAVKDQDTDENKTQGSATKRRVIFLFQKKVFNLKDTEVEQITHKWFNWLGEPFPIIITSYMSKPFYDTRISALRLLSIFFDYPWAIRIFSRTTGFMKCLLNRSIETNADGKQCRFDVICKIITGGSTIISPEDMLRLKLYRREGAFYVERQPEVDIEND</sequence>
<evidence type="ECO:0000313" key="3">
    <source>
        <dbReference type="EMBL" id="VDM99081.1"/>
    </source>
</evidence>
<dbReference type="PANTHER" id="PTHR13554">
    <property type="entry name" value="26S PROTEASOME NON-ATPASE REGULATORY SUBUNIT 5-RELATED"/>
    <property type="match status" value="1"/>
</dbReference>
<dbReference type="WBParaSite" id="TCLT_0000288801-mRNA-1">
    <property type="protein sequence ID" value="TCLT_0000288801-mRNA-1"/>
    <property type="gene ID" value="TCLT_0000288801"/>
</dbReference>
<dbReference type="STRING" id="103827.A0A0N5CRN8"/>
<accession>A0A0N5CRN8</accession>
<dbReference type="InterPro" id="IPR016024">
    <property type="entry name" value="ARM-type_fold"/>
</dbReference>
<reference evidence="5" key="1">
    <citation type="submission" date="2017-02" db="UniProtKB">
        <authorList>
            <consortium name="WormBaseParasite"/>
        </authorList>
    </citation>
    <scope>IDENTIFICATION</scope>
</reference>
<evidence type="ECO:0000256" key="1">
    <source>
        <dbReference type="ARBA" id="ARBA00006823"/>
    </source>
</evidence>
<dbReference type="OrthoDB" id="10250600at2759"/>
<dbReference type="PANTHER" id="PTHR13554:SF10">
    <property type="entry name" value="26S PROTEASOME NON-ATPASE REGULATORY SUBUNIT 5"/>
    <property type="match status" value="1"/>
</dbReference>
<dbReference type="OMA" id="WFNWLGE"/>
<keyword evidence="4" id="KW-1185">Reference proteome</keyword>
<dbReference type="EMBL" id="UYYF01000768">
    <property type="protein sequence ID" value="VDM99081.1"/>
    <property type="molecule type" value="Genomic_DNA"/>
</dbReference>
<evidence type="ECO:0000313" key="4">
    <source>
        <dbReference type="Proteomes" id="UP000276776"/>
    </source>
</evidence>
<dbReference type="Proteomes" id="UP000276776">
    <property type="component" value="Unassembled WGS sequence"/>
</dbReference>
<dbReference type="Pfam" id="PF10508">
    <property type="entry name" value="Proteasom_PSMB"/>
    <property type="match status" value="2"/>
</dbReference>
<evidence type="ECO:0000313" key="5">
    <source>
        <dbReference type="WBParaSite" id="TCLT_0000288801-mRNA-1"/>
    </source>
</evidence>
<comment type="similarity">
    <text evidence="1">Belongs to the proteasome subunit S5B/HSM3 family.</text>
</comment>
<reference evidence="3 4" key="2">
    <citation type="submission" date="2018-11" db="EMBL/GenBank/DDBJ databases">
        <authorList>
            <consortium name="Pathogen Informatics"/>
        </authorList>
    </citation>
    <scope>NUCLEOTIDE SEQUENCE [LARGE SCALE GENOMIC DNA]</scope>
</reference>
<organism evidence="5">
    <name type="scientific">Thelazia callipaeda</name>
    <name type="common">Oriental eyeworm</name>
    <name type="synonym">Parasitic nematode</name>
    <dbReference type="NCBI Taxonomy" id="103827"/>
    <lineage>
        <taxon>Eukaryota</taxon>
        <taxon>Metazoa</taxon>
        <taxon>Ecdysozoa</taxon>
        <taxon>Nematoda</taxon>
        <taxon>Chromadorea</taxon>
        <taxon>Rhabditida</taxon>
        <taxon>Spirurina</taxon>
        <taxon>Spiruromorpha</taxon>
        <taxon>Thelazioidea</taxon>
        <taxon>Thelaziidae</taxon>
        <taxon>Thelazia</taxon>
    </lineage>
</organism>
<evidence type="ECO:0000256" key="2">
    <source>
        <dbReference type="ARBA" id="ARBA00014933"/>
    </source>
</evidence>
<dbReference type="InterPro" id="IPR019538">
    <property type="entry name" value="PSMD5"/>
</dbReference>
<name>A0A0N5CRN8_THECL</name>
<gene>
    <name evidence="3" type="ORF">TCLT_LOCUS2889</name>
</gene>
<dbReference type="AlphaFoldDB" id="A0A0N5CRN8"/>
<dbReference type="SUPFAM" id="SSF48371">
    <property type="entry name" value="ARM repeat"/>
    <property type="match status" value="1"/>
</dbReference>
<protein>
    <recommendedName>
        <fullName evidence="2">26S proteasome non-ATPase regulatory subunit 5</fullName>
    </recommendedName>
</protein>
<dbReference type="GO" id="GO:0005829">
    <property type="term" value="C:cytosol"/>
    <property type="evidence" value="ECO:0007669"/>
    <property type="project" value="TreeGrafter"/>
</dbReference>
<proteinExistence type="inferred from homology"/>